<dbReference type="InterPro" id="IPR013154">
    <property type="entry name" value="ADH-like_N"/>
</dbReference>
<dbReference type="SMART" id="SM00829">
    <property type="entry name" value="PKS_ER"/>
    <property type="match status" value="1"/>
</dbReference>
<evidence type="ECO:0000313" key="8">
    <source>
        <dbReference type="EMBL" id="SQA51836.1"/>
    </source>
</evidence>
<keyword evidence="8" id="KW-0812">Transmembrane</keyword>
<dbReference type="SUPFAM" id="SSF50129">
    <property type="entry name" value="GroES-like"/>
    <property type="match status" value="1"/>
</dbReference>
<dbReference type="Proteomes" id="UP000250416">
    <property type="component" value="Unassembled WGS sequence"/>
</dbReference>
<dbReference type="RefSeq" id="WP_059623653.1">
    <property type="nucleotide sequence ID" value="NZ_CADEUP010000007.1"/>
</dbReference>
<dbReference type="Gene3D" id="3.90.180.10">
    <property type="entry name" value="Medium-chain alcohol dehydrogenases, catalytic domain"/>
    <property type="match status" value="1"/>
</dbReference>
<evidence type="ECO:0000259" key="7">
    <source>
        <dbReference type="SMART" id="SM00829"/>
    </source>
</evidence>
<evidence type="ECO:0000313" key="9">
    <source>
        <dbReference type="Proteomes" id="UP000250416"/>
    </source>
</evidence>
<keyword evidence="5 8" id="KW-0560">Oxidoreductase</keyword>
<dbReference type="EC" id="1.1.1.306" evidence="8"/>
<evidence type="ECO:0000256" key="6">
    <source>
        <dbReference type="RuleBase" id="RU361277"/>
    </source>
</evidence>
<name>A0AAE8NIV8_BURCE</name>
<sequence>MSRLMRAAILEGVGRPLRIADDVEIDDPRAGEVLVRITHCGVCNTDLALADGKVGYPVPAVLGHEAAGTVAALGAGVTDLAFGQRVVVSMRPACGTCYFCVRNQPVLCVAAESPSRTAGPAGHDVRVRHRGTPVARGLRLGAFAEYVLVERSGVVPVPDSISLTHAATMGCAVQTGMGSVANVAAVPEGATAAVVGLGAVGLSTIQALRIARAGLVVGLDFNADRRIHAQRLGANATFDNSAAGFEDPCRTLTGGIGFDFVFDGVCSPDSLNLCASLVRKGGVIVMIGVAKPAESVSIGALDMVLRQLQVKGSYLGNCHAQRDLPRYFDLCCHRALDLSSLVTNVRPLEEVNEALQDLRDGVGIRTVLTI</sequence>
<evidence type="ECO:0000256" key="1">
    <source>
        <dbReference type="ARBA" id="ARBA00001947"/>
    </source>
</evidence>
<dbReference type="InterPro" id="IPR013149">
    <property type="entry name" value="ADH-like_C"/>
</dbReference>
<dbReference type="InterPro" id="IPR002328">
    <property type="entry name" value="ADH_Zn_CS"/>
</dbReference>
<gene>
    <name evidence="8" type="ORF">NCTC10661_04984</name>
</gene>
<dbReference type="InterPro" id="IPR036291">
    <property type="entry name" value="NAD(P)-bd_dom_sf"/>
</dbReference>
<dbReference type="InterPro" id="IPR011032">
    <property type="entry name" value="GroES-like_sf"/>
</dbReference>
<reference evidence="8 9" key="1">
    <citation type="submission" date="2018-06" db="EMBL/GenBank/DDBJ databases">
        <authorList>
            <consortium name="Pathogen Informatics"/>
            <person name="Doyle S."/>
        </authorList>
    </citation>
    <scope>NUCLEOTIDE SEQUENCE [LARGE SCALE GENOMIC DNA]</scope>
    <source>
        <strain evidence="8 9">NCTC10661</strain>
    </source>
</reference>
<dbReference type="GO" id="GO:0016616">
    <property type="term" value="F:oxidoreductase activity, acting on the CH-OH group of donors, NAD or NADP as acceptor"/>
    <property type="evidence" value="ECO:0007669"/>
    <property type="project" value="UniProtKB-ARBA"/>
</dbReference>
<dbReference type="EMBL" id="UARD01000030">
    <property type="protein sequence ID" value="SQA51836.1"/>
    <property type="molecule type" value="Genomic_DNA"/>
</dbReference>
<dbReference type="PANTHER" id="PTHR43350">
    <property type="entry name" value="NAD-DEPENDENT ALCOHOL DEHYDROGENASE"/>
    <property type="match status" value="1"/>
</dbReference>
<protein>
    <submittedName>
        <fullName evidence="8">Zinc-type alcohol dehydrogenase transmembrane protein</fullName>
        <ecNumber evidence="8">1.1.1.306</ecNumber>
    </submittedName>
</protein>
<evidence type="ECO:0000256" key="3">
    <source>
        <dbReference type="ARBA" id="ARBA00022723"/>
    </source>
</evidence>
<keyword evidence="8" id="KW-0472">Membrane</keyword>
<keyword evidence="3 6" id="KW-0479">Metal-binding</keyword>
<evidence type="ECO:0000256" key="4">
    <source>
        <dbReference type="ARBA" id="ARBA00022833"/>
    </source>
</evidence>
<dbReference type="PANTHER" id="PTHR43350:SF19">
    <property type="entry name" value="D-GULOSIDE 3-DEHYDROGENASE"/>
    <property type="match status" value="1"/>
</dbReference>
<feature type="domain" description="Enoyl reductase (ER)" evidence="7">
    <location>
        <begin position="14"/>
        <end position="368"/>
    </location>
</feature>
<organism evidence="8 9">
    <name type="scientific">Burkholderia cepacia</name>
    <name type="common">Pseudomonas cepacia</name>
    <dbReference type="NCBI Taxonomy" id="292"/>
    <lineage>
        <taxon>Bacteria</taxon>
        <taxon>Pseudomonadati</taxon>
        <taxon>Pseudomonadota</taxon>
        <taxon>Betaproteobacteria</taxon>
        <taxon>Burkholderiales</taxon>
        <taxon>Burkholderiaceae</taxon>
        <taxon>Burkholderia</taxon>
        <taxon>Burkholderia cepacia complex</taxon>
    </lineage>
</organism>
<dbReference type="Pfam" id="PF08240">
    <property type="entry name" value="ADH_N"/>
    <property type="match status" value="1"/>
</dbReference>
<dbReference type="AlphaFoldDB" id="A0AAE8NIV8"/>
<dbReference type="SUPFAM" id="SSF51735">
    <property type="entry name" value="NAD(P)-binding Rossmann-fold domains"/>
    <property type="match status" value="1"/>
</dbReference>
<evidence type="ECO:0000256" key="2">
    <source>
        <dbReference type="ARBA" id="ARBA00008072"/>
    </source>
</evidence>
<dbReference type="PROSITE" id="PS00059">
    <property type="entry name" value="ADH_ZINC"/>
    <property type="match status" value="1"/>
</dbReference>
<dbReference type="GO" id="GO:0008270">
    <property type="term" value="F:zinc ion binding"/>
    <property type="evidence" value="ECO:0007669"/>
    <property type="project" value="InterPro"/>
</dbReference>
<keyword evidence="4 6" id="KW-0862">Zinc</keyword>
<dbReference type="GO" id="GO:0050607">
    <property type="term" value="F:mycothiol-dependent formaldehyde dehydrogenase activity"/>
    <property type="evidence" value="ECO:0007669"/>
    <property type="project" value="UniProtKB-EC"/>
</dbReference>
<evidence type="ECO:0000256" key="5">
    <source>
        <dbReference type="ARBA" id="ARBA00023002"/>
    </source>
</evidence>
<dbReference type="Pfam" id="PF00107">
    <property type="entry name" value="ADH_zinc_N"/>
    <property type="match status" value="1"/>
</dbReference>
<accession>A0AAE8NIV8</accession>
<proteinExistence type="inferred from homology"/>
<comment type="cofactor">
    <cofactor evidence="1 6">
        <name>Zn(2+)</name>
        <dbReference type="ChEBI" id="CHEBI:29105"/>
    </cofactor>
</comment>
<dbReference type="Gene3D" id="3.40.50.720">
    <property type="entry name" value="NAD(P)-binding Rossmann-like Domain"/>
    <property type="match status" value="1"/>
</dbReference>
<dbReference type="InterPro" id="IPR020843">
    <property type="entry name" value="ER"/>
</dbReference>
<comment type="similarity">
    <text evidence="2 6">Belongs to the zinc-containing alcohol dehydrogenase family.</text>
</comment>
<comment type="caution">
    <text evidence="8">The sequence shown here is derived from an EMBL/GenBank/DDBJ whole genome shotgun (WGS) entry which is preliminary data.</text>
</comment>